<dbReference type="EMBL" id="ML996689">
    <property type="protein sequence ID" value="KAF2403591.1"/>
    <property type="molecule type" value="Genomic_DNA"/>
</dbReference>
<keyword evidence="1" id="KW-0469">Meiosis</keyword>
<dbReference type="AlphaFoldDB" id="A0A6G1I5X8"/>
<dbReference type="InterPro" id="IPR039057">
    <property type="entry name" value="Spo22/ZIP4"/>
</dbReference>
<gene>
    <name evidence="2" type="ORF">EJ06DRAFT_283849</name>
</gene>
<accession>A0A6G1I5X8</accession>
<organism evidence="2 3">
    <name type="scientific">Trichodelitschia bisporula</name>
    <dbReference type="NCBI Taxonomy" id="703511"/>
    <lineage>
        <taxon>Eukaryota</taxon>
        <taxon>Fungi</taxon>
        <taxon>Dikarya</taxon>
        <taxon>Ascomycota</taxon>
        <taxon>Pezizomycotina</taxon>
        <taxon>Dothideomycetes</taxon>
        <taxon>Dothideomycetes incertae sedis</taxon>
        <taxon>Phaeotrichales</taxon>
        <taxon>Phaeotrichaceae</taxon>
        <taxon>Trichodelitschia</taxon>
    </lineage>
</organism>
<dbReference type="GO" id="GO:0090173">
    <property type="term" value="P:regulation of synaptonemal complex assembly"/>
    <property type="evidence" value="ECO:0007669"/>
    <property type="project" value="InterPro"/>
</dbReference>
<keyword evidence="3" id="KW-1185">Reference proteome</keyword>
<dbReference type="Proteomes" id="UP000799640">
    <property type="component" value="Unassembled WGS sequence"/>
</dbReference>
<dbReference type="InterPro" id="IPR013940">
    <property type="entry name" value="Spo22/ZIP4/TEX11"/>
</dbReference>
<dbReference type="OrthoDB" id="65716at2759"/>
<dbReference type="PANTHER" id="PTHR40375">
    <property type="entry name" value="SPORULATION-SPECIFIC PROTEIN 22"/>
    <property type="match status" value="1"/>
</dbReference>
<proteinExistence type="predicted"/>
<dbReference type="Pfam" id="PF08631">
    <property type="entry name" value="SPO22"/>
    <property type="match status" value="1"/>
</dbReference>
<evidence type="ECO:0000256" key="1">
    <source>
        <dbReference type="ARBA" id="ARBA00023254"/>
    </source>
</evidence>
<reference evidence="2" key="1">
    <citation type="journal article" date="2020" name="Stud. Mycol.">
        <title>101 Dothideomycetes genomes: a test case for predicting lifestyles and emergence of pathogens.</title>
        <authorList>
            <person name="Haridas S."/>
            <person name="Albert R."/>
            <person name="Binder M."/>
            <person name="Bloem J."/>
            <person name="Labutti K."/>
            <person name="Salamov A."/>
            <person name="Andreopoulos B."/>
            <person name="Baker S."/>
            <person name="Barry K."/>
            <person name="Bills G."/>
            <person name="Bluhm B."/>
            <person name="Cannon C."/>
            <person name="Castanera R."/>
            <person name="Culley D."/>
            <person name="Daum C."/>
            <person name="Ezra D."/>
            <person name="Gonzalez J."/>
            <person name="Henrissat B."/>
            <person name="Kuo A."/>
            <person name="Liang C."/>
            <person name="Lipzen A."/>
            <person name="Lutzoni F."/>
            <person name="Magnuson J."/>
            <person name="Mondo S."/>
            <person name="Nolan M."/>
            <person name="Ohm R."/>
            <person name="Pangilinan J."/>
            <person name="Park H.-J."/>
            <person name="Ramirez L."/>
            <person name="Alfaro M."/>
            <person name="Sun H."/>
            <person name="Tritt A."/>
            <person name="Yoshinaga Y."/>
            <person name="Zwiers L.-H."/>
            <person name="Turgeon B."/>
            <person name="Goodwin S."/>
            <person name="Spatafora J."/>
            <person name="Crous P."/>
            <person name="Grigoriev I."/>
        </authorList>
    </citation>
    <scope>NUCLEOTIDE SEQUENCE</scope>
    <source>
        <strain evidence="2">CBS 262.69</strain>
    </source>
</reference>
<name>A0A6G1I5X8_9PEZI</name>
<dbReference type="PANTHER" id="PTHR40375:SF2">
    <property type="entry name" value="SPORULATION-SPECIFIC PROTEIN 22"/>
    <property type="match status" value="1"/>
</dbReference>
<protein>
    <submittedName>
        <fullName evidence="2">SPO22-domain-containing protein</fullName>
    </submittedName>
</protein>
<evidence type="ECO:0000313" key="3">
    <source>
        <dbReference type="Proteomes" id="UP000799640"/>
    </source>
</evidence>
<evidence type="ECO:0000313" key="2">
    <source>
        <dbReference type="EMBL" id="KAF2403591.1"/>
    </source>
</evidence>
<dbReference type="GO" id="GO:0051321">
    <property type="term" value="P:meiotic cell cycle"/>
    <property type="evidence" value="ECO:0007669"/>
    <property type="project" value="UniProtKB-KW"/>
</dbReference>
<sequence length="877" mass="98130">MAHRISAKAENNEKAKALIDFATSLVSALEASLFPQALAPKIRKTILTIPTGRPLPRVHDLDTKGTALWNLSTRQQRSVTSDSSAVEKECICLIRVFAFCLLDCAAQGRTGGGNPPAFVRLLRVGSKAAKACIEQGDLEMAVRVLERTASWNEKLEARSSDLSPEDAAVVTGLRGRYWMLRTVLAWKQSKLDVAEHMFQKVLPLVSAADPLLAEEIADIAYEVGKDLISKKNFPAAVSWLEKSYDLLAEQEPGRLSDNAMELGMSVMQQLVKALISMKTPEALAKAGDTANRLDAVYPEKLVAALVKLEVLSADASPDPAVYSDVLQRIFRIISLTETNFKMLMHRLHQLRKLSPEHACKALNSLLSLRLYDNGEDGLIERAAMMRIWIGTSITTSADDVQALSEALDDIHSNTSRPFSIAAAHAAQTLIWKQIESSFSQKQFDLAKQLCELALHPLFVKSGGMNQAKVSRKIILCDLEKHDFTSAREIFFGLSETQRNAPESRYLMYKVAMRTNDPELAADCLNVICRAPDTVKKPTLLYACVLDAQQVGNKWETARVLEKVLDRYDAAVPAGVSLPALLRCMVRLWQSEMSPKSALDGDAIESLSRVFERASKRIKMDRLQKPQDGTGDFDAQELKWFCVSNYNIILDWCATIDPVHLARLCESCLELMVTALEGETSPEDLDALRVRQIYCEFLATCAYTVRARAEDVVETSFEYYNQVHQHSQRARKSILEYLSPAAVSGTKASSLKSKHFELVKYELEALLRLSKWDEMDDLFNACWTYADSSQWETMADLALVVNEEMVKVKAGPSYQSKVLTFIQKIINKTWKTTSDLVALSRWMRCLFQMALSFDEKISLCCIDQAIRIAEKHKDVYDP</sequence>